<evidence type="ECO:0000256" key="2">
    <source>
        <dbReference type="ARBA" id="ARBA00023172"/>
    </source>
</evidence>
<keyword evidence="1" id="KW-0238">DNA-binding</keyword>
<dbReference type="InterPro" id="IPR050639">
    <property type="entry name" value="SSR_resolvase"/>
</dbReference>
<dbReference type="PROSITE" id="PS51737">
    <property type="entry name" value="RECOMBINASE_DNA_BIND"/>
    <property type="match status" value="1"/>
</dbReference>
<dbReference type="InterPro" id="IPR011109">
    <property type="entry name" value="DNA_bind_recombinase_dom"/>
</dbReference>
<dbReference type="SMART" id="SM00857">
    <property type="entry name" value="Resolvase"/>
    <property type="match status" value="1"/>
</dbReference>
<evidence type="ECO:0000256" key="1">
    <source>
        <dbReference type="ARBA" id="ARBA00023125"/>
    </source>
</evidence>
<keyword evidence="3" id="KW-0175">Coiled coil</keyword>
<evidence type="ECO:0000259" key="4">
    <source>
        <dbReference type="PROSITE" id="PS51736"/>
    </source>
</evidence>
<dbReference type="PROSITE" id="PS51736">
    <property type="entry name" value="RECOMBINASES_3"/>
    <property type="match status" value="1"/>
</dbReference>
<dbReference type="SUPFAM" id="SSF53041">
    <property type="entry name" value="Resolvase-like"/>
    <property type="match status" value="1"/>
</dbReference>
<accession>A0ABP1YTS0</accession>
<protein>
    <submittedName>
        <fullName evidence="6">Resolvase, N terminal domain</fullName>
    </submittedName>
</protein>
<name>A0ABP1YTS0_YERAL</name>
<reference evidence="6 7" key="1">
    <citation type="submission" date="2015-03" db="EMBL/GenBank/DDBJ databases">
        <authorList>
            <consortium name="Pathogen Informatics"/>
            <person name="Murphy D."/>
        </authorList>
    </citation>
    <scope>NUCLEOTIDE SEQUENCE [LARGE SCALE GENOMIC DNA]</scope>
    <source>
        <strain evidence="6 7">IP08791</strain>
    </source>
</reference>
<dbReference type="InterPro" id="IPR038109">
    <property type="entry name" value="DNA_bind_recomb_sf"/>
</dbReference>
<dbReference type="Pfam" id="PF07508">
    <property type="entry name" value="Recombinase"/>
    <property type="match status" value="1"/>
</dbReference>
<dbReference type="RefSeq" id="WP_049603598.1">
    <property type="nucleotide sequence ID" value="NZ_CQEH01000005.1"/>
</dbReference>
<keyword evidence="2" id="KW-0233">DNA recombination</keyword>
<dbReference type="Pfam" id="PF00239">
    <property type="entry name" value="Resolvase"/>
    <property type="match status" value="1"/>
</dbReference>
<dbReference type="Proteomes" id="UP000038647">
    <property type="component" value="Unassembled WGS sequence"/>
</dbReference>
<dbReference type="PANTHER" id="PTHR30461:SF2">
    <property type="entry name" value="SERINE RECOMBINASE PINE-RELATED"/>
    <property type="match status" value="1"/>
</dbReference>
<dbReference type="InterPro" id="IPR036162">
    <property type="entry name" value="Resolvase-like_N_sf"/>
</dbReference>
<feature type="coiled-coil region" evidence="3">
    <location>
        <begin position="363"/>
        <end position="390"/>
    </location>
</feature>
<dbReference type="InterPro" id="IPR006119">
    <property type="entry name" value="Resolv_N"/>
</dbReference>
<feature type="domain" description="Resolvase/invertase-type recombinase catalytic" evidence="4">
    <location>
        <begin position="8"/>
        <end position="161"/>
    </location>
</feature>
<comment type="caution">
    <text evidence="6">The sequence shown here is derived from an EMBL/GenBank/DDBJ whole genome shotgun (WGS) entry which is preliminary data.</text>
</comment>
<dbReference type="EMBL" id="CQEH01000005">
    <property type="protein sequence ID" value="CNK85620.1"/>
    <property type="molecule type" value="Genomic_DNA"/>
</dbReference>
<dbReference type="PANTHER" id="PTHR30461">
    <property type="entry name" value="DNA-INVERTASE FROM LAMBDOID PROPHAGE"/>
    <property type="match status" value="1"/>
</dbReference>
<dbReference type="Gene3D" id="3.90.1750.20">
    <property type="entry name" value="Putative Large Serine Recombinase, Chain B, Domain 2"/>
    <property type="match status" value="1"/>
</dbReference>
<feature type="domain" description="Recombinase" evidence="5">
    <location>
        <begin position="176"/>
        <end position="291"/>
    </location>
</feature>
<keyword evidence="7" id="KW-1185">Reference proteome</keyword>
<evidence type="ECO:0000256" key="3">
    <source>
        <dbReference type="SAM" id="Coils"/>
    </source>
</evidence>
<organism evidence="6 7">
    <name type="scientific">Yersinia aldovae</name>
    <dbReference type="NCBI Taxonomy" id="29483"/>
    <lineage>
        <taxon>Bacteria</taxon>
        <taxon>Pseudomonadati</taxon>
        <taxon>Pseudomonadota</taxon>
        <taxon>Gammaproteobacteria</taxon>
        <taxon>Enterobacterales</taxon>
        <taxon>Yersiniaceae</taxon>
        <taxon>Yersinia</taxon>
    </lineage>
</organism>
<proteinExistence type="predicted"/>
<sequence length="502" mass="56364">MPQQNNGIAYSYVRFSSKRQEQGDSVRRQTEMAEKYALEKGLTLSSKNFQDLGISAFKEGKRPSLVDMLDTIENGQITAGSTIIIEALDRLSRRGIDATLETVKDILRKDVQVVSLSDGLLLTKNSLNDLQSIIRIAVAADLAHKESERKSSRLRETKGQQRQAALAGKAINKILPFWLQRASERYEFSDKAHIAREIIRLKQEGKGSNMIAKTLNKQGVAGIRSSQWNHASITKMLKHPALYGAYQTGETTKERELIKLDLIENYYPALISKEDWLLIQSDQSKSTRGRRTTDNPYSGLLRCGCGGALVKRQTTVKNKLYVYHGCLNAKDGRCEQNISIKGLDQALKTILGRLEFKKRPTPDQSIHHERKQLEDRISNLNNKLLTLDDIPVSVIKTIGTLEERLKTVTDLILQNEREQRGIDAVQSETLSSITDGLELNLLLKRVLKSITVSASGNGWAVRVLHLSGHKQNFLMVDGKIKFLSDTIALQKLLASFKETTEK</sequence>
<dbReference type="CDD" id="cd00338">
    <property type="entry name" value="Ser_Recombinase"/>
    <property type="match status" value="1"/>
</dbReference>
<dbReference type="Gene3D" id="3.40.50.1390">
    <property type="entry name" value="Resolvase, N-terminal catalytic domain"/>
    <property type="match status" value="1"/>
</dbReference>
<evidence type="ECO:0000313" key="6">
    <source>
        <dbReference type="EMBL" id="CNK85620.1"/>
    </source>
</evidence>
<evidence type="ECO:0000259" key="5">
    <source>
        <dbReference type="PROSITE" id="PS51737"/>
    </source>
</evidence>
<gene>
    <name evidence="6" type="ORF">ERS137966_01471</name>
</gene>
<evidence type="ECO:0000313" key="7">
    <source>
        <dbReference type="Proteomes" id="UP000038647"/>
    </source>
</evidence>